<dbReference type="KEGG" id="adv:DJ533_04445"/>
<proteinExistence type="predicted"/>
<accession>A0A2S2FAA9</accession>
<evidence type="ECO:0000313" key="1">
    <source>
        <dbReference type="EMBL" id="AWL27887.1"/>
    </source>
</evidence>
<dbReference type="Proteomes" id="UP000245977">
    <property type="component" value="Chromosome"/>
</dbReference>
<evidence type="ECO:0000313" key="2">
    <source>
        <dbReference type="Proteomes" id="UP000245977"/>
    </source>
</evidence>
<dbReference type="EMBL" id="CP029397">
    <property type="protein sequence ID" value="AWL27887.1"/>
    <property type="molecule type" value="Genomic_DNA"/>
</dbReference>
<dbReference type="AlphaFoldDB" id="A0A2S2FAA9"/>
<gene>
    <name evidence="1" type="ORF">DJ533_04445</name>
</gene>
<organism evidence="1 2">
    <name type="scientific">Acinetobacter defluvii</name>
    <dbReference type="NCBI Taxonomy" id="1871111"/>
    <lineage>
        <taxon>Bacteria</taxon>
        <taxon>Pseudomonadati</taxon>
        <taxon>Pseudomonadota</taxon>
        <taxon>Gammaproteobacteria</taxon>
        <taxon>Moraxellales</taxon>
        <taxon>Moraxellaceae</taxon>
        <taxon>Acinetobacter</taxon>
    </lineage>
</organism>
<dbReference type="RefSeq" id="WP_065994004.1">
    <property type="nucleotide sequence ID" value="NZ_CP029397.2"/>
</dbReference>
<sequence>MDINTKETLEKIFPPFSLGENRSLLECDFYDTHYRYFDQIDDDYLSAVEMTAEDLLLKWGFDWPEFYLQVGLEAARSRTRPLEGITTWKDISYQYLYYFGYNCSFLSSEGYKLFFPAAVYHFLTTDQNKAYIDWFIFRLNSQWEKDNHVFNDIQKEFIFEFVKEHYKGYVSWIPNN</sequence>
<dbReference type="OrthoDB" id="6685475at2"/>
<keyword evidence="2" id="KW-1185">Reference proteome</keyword>
<dbReference type="STRING" id="1871111.GCA_001704615_03341"/>
<name>A0A2S2FAA9_9GAMM</name>
<reference evidence="1" key="1">
    <citation type="submission" date="2019-08" db="EMBL/GenBank/DDBJ databases">
        <title>The complete genome of Acinetobacter defluvii strain WCHAD010030.</title>
        <authorList>
            <person name="Hu Y."/>
            <person name="Qin J."/>
            <person name="Feng Y."/>
            <person name="Zong Z."/>
        </authorList>
    </citation>
    <scope>NUCLEOTIDE SEQUENCE</scope>
    <source>
        <strain evidence="1">WCHA30</strain>
    </source>
</reference>
<protein>
    <submittedName>
        <fullName evidence="1">Uncharacterized protein</fullName>
    </submittedName>
</protein>